<name>X1RQL4_9ZZZZ</name>
<proteinExistence type="predicted"/>
<dbReference type="InterPro" id="IPR036390">
    <property type="entry name" value="WH_DNA-bd_sf"/>
</dbReference>
<organism evidence="1">
    <name type="scientific">marine sediment metagenome</name>
    <dbReference type="NCBI Taxonomy" id="412755"/>
    <lineage>
        <taxon>unclassified sequences</taxon>
        <taxon>metagenomes</taxon>
        <taxon>ecological metagenomes</taxon>
    </lineage>
</organism>
<dbReference type="AlphaFoldDB" id="X1RQL4"/>
<gene>
    <name evidence="1" type="ORF">S12H4_02171</name>
</gene>
<comment type="caution">
    <text evidence="1">The sequence shown here is derived from an EMBL/GenBank/DDBJ whole genome shotgun (WGS) entry which is preliminary data.</text>
</comment>
<accession>X1RQL4</accession>
<protein>
    <submittedName>
        <fullName evidence="1">Uncharacterized protein</fullName>
    </submittedName>
</protein>
<evidence type="ECO:0000313" key="1">
    <source>
        <dbReference type="EMBL" id="GAI65455.1"/>
    </source>
</evidence>
<reference evidence="1" key="1">
    <citation type="journal article" date="2014" name="Front. Microbiol.">
        <title>High frequency of phylogenetically diverse reductive dehalogenase-homologous genes in deep subseafloor sedimentary metagenomes.</title>
        <authorList>
            <person name="Kawai M."/>
            <person name="Futagami T."/>
            <person name="Toyoda A."/>
            <person name="Takaki Y."/>
            <person name="Nishi S."/>
            <person name="Hori S."/>
            <person name="Arai W."/>
            <person name="Tsubouchi T."/>
            <person name="Morono Y."/>
            <person name="Uchiyama I."/>
            <person name="Ito T."/>
            <person name="Fujiyama A."/>
            <person name="Inagaki F."/>
            <person name="Takami H."/>
        </authorList>
    </citation>
    <scope>NUCLEOTIDE SEQUENCE</scope>
    <source>
        <strain evidence="1">Expedition CK06-06</strain>
    </source>
</reference>
<dbReference type="SUPFAM" id="SSF46785">
    <property type="entry name" value="Winged helix' DNA-binding domain"/>
    <property type="match status" value="1"/>
</dbReference>
<sequence>MNTREKIITLLSQSEKPLRAKEIAFTLKKTNPNIRKILSNLYREGKITRAGYGQYRLSVNVLGKKSVNKSVNVGGPEAKKLVNKEINKYRKMYFQRLKASDPEAYGKMRKAKNRYLKDWRARNPDYNKNWLREYHKKHPEKFRIYQNRYWLKKALSQVGS</sequence>
<dbReference type="EMBL" id="BARW01000507">
    <property type="protein sequence ID" value="GAI65455.1"/>
    <property type="molecule type" value="Genomic_DNA"/>
</dbReference>